<reference evidence="8 9" key="1">
    <citation type="journal article" date="2012" name="MBio">
        <title>Identification of a highly transmissible animal-independent Staphylococcus aureus ST398 clone with distinct genomic and cell adhesion properties.</title>
        <authorList>
            <person name="Uhlemann A.C."/>
            <person name="Porcella S.F."/>
            <person name="Trivedi S."/>
            <person name="Sullivan S.B."/>
            <person name="Hafer C."/>
            <person name="Kennedy A.D."/>
            <person name="Barbian K.D."/>
            <person name="McCarthy A.J."/>
            <person name="Street C."/>
            <person name="Hirschberg D.L."/>
            <person name="Lipkin W.I."/>
            <person name="Lindsay J.A."/>
            <person name="DeLeo F.R."/>
            <person name="Lowy F.D."/>
        </authorList>
    </citation>
    <scope>NUCLEOTIDE SEQUENCE [LARGE SCALE GENOMIC DNA]</scope>
    <source>
        <strain evidence="8 9">DR10</strain>
    </source>
</reference>
<comment type="function">
    <text evidence="6">Involved in transcription antitermination. Required for transcription of ribosomal RNA (rRNA) genes. Binds specifically to the boxA antiterminator sequence of the ribosomal RNA (rrn) operons.</text>
</comment>
<dbReference type="AlphaFoldDB" id="A0ABC9Q4K0"/>
<dbReference type="GO" id="GO:0031564">
    <property type="term" value="P:transcription antitermination"/>
    <property type="evidence" value="ECO:0007669"/>
    <property type="project" value="UniProtKB-KW"/>
</dbReference>
<evidence type="ECO:0000259" key="7">
    <source>
        <dbReference type="Pfam" id="PF01029"/>
    </source>
</evidence>
<keyword evidence="2 6" id="KW-0889">Transcription antitermination</keyword>
<evidence type="ECO:0000256" key="2">
    <source>
        <dbReference type="ARBA" id="ARBA00022814"/>
    </source>
</evidence>
<comment type="similarity">
    <text evidence="1 6">Belongs to the NusB family.</text>
</comment>
<dbReference type="GO" id="GO:0003723">
    <property type="term" value="F:RNA binding"/>
    <property type="evidence" value="ECO:0007669"/>
    <property type="project" value="UniProtKB-UniRule"/>
</dbReference>
<evidence type="ECO:0000256" key="3">
    <source>
        <dbReference type="ARBA" id="ARBA00022884"/>
    </source>
</evidence>
<keyword evidence="3 6" id="KW-0694">RNA-binding</keyword>
<dbReference type="InterPro" id="IPR011605">
    <property type="entry name" value="NusB_fam"/>
</dbReference>
<comment type="caution">
    <text evidence="8">The sequence shown here is derived from an EMBL/GenBank/DDBJ whole genome shotgun (WGS) entry which is preliminary data.</text>
</comment>
<dbReference type="PANTHER" id="PTHR11078">
    <property type="entry name" value="N UTILIZATION SUBSTANCE PROTEIN B-RELATED"/>
    <property type="match status" value="1"/>
</dbReference>
<evidence type="ECO:0000256" key="6">
    <source>
        <dbReference type="HAMAP-Rule" id="MF_00073"/>
    </source>
</evidence>
<evidence type="ECO:0000256" key="1">
    <source>
        <dbReference type="ARBA" id="ARBA00005952"/>
    </source>
</evidence>
<accession>A0ABC9Q4K0</accession>
<dbReference type="InterPro" id="IPR035926">
    <property type="entry name" value="NusB-like_sf"/>
</dbReference>
<evidence type="ECO:0000256" key="4">
    <source>
        <dbReference type="ARBA" id="ARBA00023015"/>
    </source>
</evidence>
<name>A0ABC9Q4K0_STAA5</name>
<dbReference type="SUPFAM" id="SSF48013">
    <property type="entry name" value="NusB-like"/>
    <property type="match status" value="1"/>
</dbReference>
<feature type="domain" description="NusB/RsmB/TIM44" evidence="7">
    <location>
        <begin position="10"/>
        <end position="134"/>
    </location>
</feature>
<protein>
    <recommendedName>
        <fullName evidence="6">Transcription antitermination protein NusB</fullName>
    </recommendedName>
    <alternativeName>
        <fullName evidence="6">Antitermination factor NusB</fullName>
    </alternativeName>
</protein>
<dbReference type="HAMAP" id="MF_00073">
    <property type="entry name" value="NusB"/>
    <property type="match status" value="1"/>
</dbReference>
<dbReference type="PANTHER" id="PTHR11078:SF3">
    <property type="entry name" value="ANTITERMINATION NUSB DOMAIN-CONTAINING PROTEIN"/>
    <property type="match status" value="1"/>
</dbReference>
<keyword evidence="4 6" id="KW-0805">Transcription regulation</keyword>
<sequence length="134" mass="15691">MKELKMSRKESRVQAFQTLFQLEMKDSDLTINEAISFIKDDNPDLDFEFIHWLVSGVKDHEPVLDETISPYLKDWTIARLLKTDRIILRMATYEILHSDTPAKVVMNEAVELTKQFSDDDHYKFINGVLSNIKK</sequence>
<dbReference type="EMBL" id="AIDT01000001">
    <property type="protein sequence ID" value="EIA15308.1"/>
    <property type="molecule type" value="Genomic_DNA"/>
</dbReference>
<dbReference type="InterPro" id="IPR006027">
    <property type="entry name" value="NusB_RsmB_TIM44"/>
</dbReference>
<evidence type="ECO:0000313" key="9">
    <source>
        <dbReference type="Proteomes" id="UP000003093"/>
    </source>
</evidence>
<dbReference type="NCBIfam" id="TIGR01951">
    <property type="entry name" value="nusB"/>
    <property type="match status" value="1"/>
</dbReference>
<proteinExistence type="inferred from homology"/>
<keyword evidence="5 6" id="KW-0804">Transcription</keyword>
<dbReference type="Proteomes" id="UP000003093">
    <property type="component" value="Unassembled WGS sequence"/>
</dbReference>
<dbReference type="FunFam" id="1.10.940.10:FF:000011">
    <property type="entry name" value="Transcription antitermination protein NusB"/>
    <property type="match status" value="1"/>
</dbReference>
<gene>
    <name evidence="6" type="primary">nusB</name>
    <name evidence="8" type="ORF">ST398NM02_1590</name>
</gene>
<evidence type="ECO:0000313" key="8">
    <source>
        <dbReference type="EMBL" id="EIA15308.1"/>
    </source>
</evidence>
<organism evidence="8 9">
    <name type="scientific">Staphylococcus aureus subsp. aureus DR10</name>
    <dbReference type="NCBI Taxonomy" id="1155079"/>
    <lineage>
        <taxon>Bacteria</taxon>
        <taxon>Bacillati</taxon>
        <taxon>Bacillota</taxon>
        <taxon>Bacilli</taxon>
        <taxon>Bacillales</taxon>
        <taxon>Staphylococcaceae</taxon>
        <taxon>Staphylococcus</taxon>
    </lineage>
</organism>
<dbReference type="GO" id="GO:0006353">
    <property type="term" value="P:DNA-templated transcription termination"/>
    <property type="evidence" value="ECO:0007669"/>
    <property type="project" value="UniProtKB-UniRule"/>
</dbReference>
<dbReference type="Gene3D" id="1.10.940.10">
    <property type="entry name" value="NusB-like"/>
    <property type="match status" value="1"/>
</dbReference>
<evidence type="ECO:0000256" key="5">
    <source>
        <dbReference type="ARBA" id="ARBA00023163"/>
    </source>
</evidence>
<dbReference type="Pfam" id="PF01029">
    <property type="entry name" value="NusB"/>
    <property type="match status" value="1"/>
</dbReference>